<feature type="transmembrane region" description="Helical" evidence="16">
    <location>
        <begin position="96"/>
        <end position="117"/>
    </location>
</feature>
<dbReference type="PROSITE" id="PS50089">
    <property type="entry name" value="ZF_RING_2"/>
    <property type="match status" value="1"/>
</dbReference>
<dbReference type="InterPro" id="IPR053238">
    <property type="entry name" value="RING-H2_zinc_finger"/>
</dbReference>
<feature type="compositionally biased region" description="Low complexity" evidence="15">
    <location>
        <begin position="44"/>
        <end position="54"/>
    </location>
</feature>
<evidence type="ECO:0000256" key="5">
    <source>
        <dbReference type="ARBA" id="ARBA00022679"/>
    </source>
</evidence>
<evidence type="ECO:0000256" key="4">
    <source>
        <dbReference type="ARBA" id="ARBA00012483"/>
    </source>
</evidence>
<evidence type="ECO:0000256" key="11">
    <source>
        <dbReference type="ARBA" id="ARBA00022989"/>
    </source>
</evidence>
<dbReference type="PANTHER" id="PTHR14155:SF592">
    <property type="entry name" value="RING-H2 FINGER PROTEIN ATL57"/>
    <property type="match status" value="1"/>
</dbReference>
<dbReference type="PANTHER" id="PTHR14155">
    <property type="entry name" value="RING FINGER DOMAIN-CONTAINING"/>
    <property type="match status" value="1"/>
</dbReference>
<feature type="region of interest" description="Disordered" evidence="15">
    <location>
        <begin position="126"/>
        <end position="155"/>
    </location>
</feature>
<evidence type="ECO:0000256" key="16">
    <source>
        <dbReference type="SAM" id="Phobius"/>
    </source>
</evidence>
<feature type="compositionally biased region" description="Polar residues" evidence="15">
    <location>
        <begin position="34"/>
        <end position="43"/>
    </location>
</feature>
<protein>
    <recommendedName>
        <fullName evidence="4">RING-type E3 ubiquitin transferase</fullName>
        <ecNumber evidence="4">2.3.2.27</ecNumber>
    </recommendedName>
</protein>
<keyword evidence="7" id="KW-0479">Metal-binding</keyword>
<evidence type="ECO:0000256" key="3">
    <source>
        <dbReference type="ARBA" id="ARBA00004906"/>
    </source>
</evidence>
<evidence type="ECO:0000259" key="17">
    <source>
        <dbReference type="PROSITE" id="PS50089"/>
    </source>
</evidence>
<evidence type="ECO:0000256" key="14">
    <source>
        <dbReference type="PROSITE-ProRule" id="PRU00175"/>
    </source>
</evidence>
<dbReference type="GO" id="GO:0008270">
    <property type="term" value="F:zinc ion binding"/>
    <property type="evidence" value="ECO:0007669"/>
    <property type="project" value="UniProtKB-KW"/>
</dbReference>
<evidence type="ECO:0000256" key="2">
    <source>
        <dbReference type="ARBA" id="ARBA00004167"/>
    </source>
</evidence>
<dbReference type="FunFam" id="3.30.40.10:FF:000187">
    <property type="entry name" value="E3 ubiquitin-protein ligase ATL6"/>
    <property type="match status" value="1"/>
</dbReference>
<accession>A0A2P2MXI0</accession>
<keyword evidence="10" id="KW-0862">Zinc</keyword>
<keyword evidence="11 16" id="KW-1133">Transmembrane helix</keyword>
<dbReference type="CDD" id="cd16461">
    <property type="entry name" value="RING-H2_EL5-like"/>
    <property type="match status" value="1"/>
</dbReference>
<dbReference type="SUPFAM" id="SSF57850">
    <property type="entry name" value="RING/U-box"/>
    <property type="match status" value="1"/>
</dbReference>
<feature type="region of interest" description="Disordered" evidence="15">
    <location>
        <begin position="33"/>
        <end position="89"/>
    </location>
</feature>
<reference evidence="18" key="1">
    <citation type="submission" date="2018-02" db="EMBL/GenBank/DDBJ databases">
        <title>Rhizophora mucronata_Transcriptome.</title>
        <authorList>
            <person name="Meera S.P."/>
            <person name="Sreeshan A."/>
            <person name="Augustine A."/>
        </authorList>
    </citation>
    <scope>NUCLEOTIDE SEQUENCE</scope>
    <source>
        <tissue evidence="18">Leaf</tissue>
    </source>
</reference>
<keyword evidence="5" id="KW-0808">Transferase</keyword>
<evidence type="ECO:0000256" key="7">
    <source>
        <dbReference type="ARBA" id="ARBA00022723"/>
    </source>
</evidence>
<proteinExistence type="inferred from homology"/>
<feature type="compositionally biased region" description="Low complexity" evidence="15">
    <location>
        <begin position="72"/>
        <end position="84"/>
    </location>
</feature>
<evidence type="ECO:0000313" key="18">
    <source>
        <dbReference type="EMBL" id="MBX34930.1"/>
    </source>
</evidence>
<evidence type="ECO:0000256" key="13">
    <source>
        <dbReference type="ARBA" id="ARBA00024209"/>
    </source>
</evidence>
<comment type="similarity">
    <text evidence="13">Belongs to the RING-type zinc finger family. ATL subfamily.</text>
</comment>
<comment type="pathway">
    <text evidence="3">Protein modification; protein ubiquitination.</text>
</comment>
<keyword evidence="6 16" id="KW-0812">Transmembrane</keyword>
<evidence type="ECO:0000256" key="15">
    <source>
        <dbReference type="SAM" id="MobiDB-lite"/>
    </source>
</evidence>
<feature type="compositionally biased region" description="Pro residues" evidence="15">
    <location>
        <begin position="55"/>
        <end position="71"/>
    </location>
</feature>
<dbReference type="InterPro" id="IPR013083">
    <property type="entry name" value="Znf_RING/FYVE/PHD"/>
</dbReference>
<keyword evidence="8 14" id="KW-0863">Zinc-finger</keyword>
<dbReference type="GO" id="GO:0061630">
    <property type="term" value="F:ubiquitin protein ligase activity"/>
    <property type="evidence" value="ECO:0007669"/>
    <property type="project" value="UniProtKB-EC"/>
</dbReference>
<evidence type="ECO:0000256" key="8">
    <source>
        <dbReference type="ARBA" id="ARBA00022771"/>
    </source>
</evidence>
<name>A0A2P2MXI0_RHIMU</name>
<dbReference type="EMBL" id="GGEC01054446">
    <property type="protein sequence ID" value="MBX34930.1"/>
    <property type="molecule type" value="Transcribed_RNA"/>
</dbReference>
<dbReference type="InterPro" id="IPR001841">
    <property type="entry name" value="Znf_RING"/>
</dbReference>
<evidence type="ECO:0000256" key="12">
    <source>
        <dbReference type="ARBA" id="ARBA00023136"/>
    </source>
</evidence>
<keyword evidence="9" id="KW-0833">Ubl conjugation pathway</keyword>
<evidence type="ECO:0000256" key="1">
    <source>
        <dbReference type="ARBA" id="ARBA00000900"/>
    </source>
</evidence>
<dbReference type="AlphaFoldDB" id="A0A2P2MXI0"/>
<dbReference type="Pfam" id="PF13639">
    <property type="entry name" value="zf-RING_2"/>
    <property type="match status" value="1"/>
</dbReference>
<organism evidence="18">
    <name type="scientific">Rhizophora mucronata</name>
    <name type="common">Asiatic mangrove</name>
    <dbReference type="NCBI Taxonomy" id="61149"/>
    <lineage>
        <taxon>Eukaryota</taxon>
        <taxon>Viridiplantae</taxon>
        <taxon>Streptophyta</taxon>
        <taxon>Embryophyta</taxon>
        <taxon>Tracheophyta</taxon>
        <taxon>Spermatophyta</taxon>
        <taxon>Magnoliopsida</taxon>
        <taxon>eudicotyledons</taxon>
        <taxon>Gunneridae</taxon>
        <taxon>Pentapetalae</taxon>
        <taxon>rosids</taxon>
        <taxon>fabids</taxon>
        <taxon>Malpighiales</taxon>
        <taxon>Rhizophoraceae</taxon>
        <taxon>Rhizophora</taxon>
    </lineage>
</organism>
<evidence type="ECO:0000256" key="10">
    <source>
        <dbReference type="ARBA" id="ARBA00022833"/>
    </source>
</evidence>
<evidence type="ECO:0000256" key="9">
    <source>
        <dbReference type="ARBA" id="ARBA00022786"/>
    </source>
</evidence>
<dbReference type="SMART" id="SM00184">
    <property type="entry name" value="RING"/>
    <property type="match status" value="1"/>
</dbReference>
<comment type="subcellular location">
    <subcellularLocation>
        <location evidence="2">Membrane</location>
        <topology evidence="2">Single-pass membrane protein</topology>
    </subcellularLocation>
</comment>
<sequence length="233" mass="26015">MRVCVGLPSLYPSTMKPSNRKLRLLYDVGPNGPSPINSSAQNYSPSISISISSPSLPPPPASQPRTAPPSPQRSQQQQQQQQQPYPHASAHFDGSMALTVLIFLTALSFMGFFSIYVRRFASDDSAADYSPHRGRRRQQDQPATSRTATSGVRKGADPEVVKSLPVYSYYHEDAKYQMDCAICLGEFQENEIVKMIPHCQHVFHLQCIDTWLKMHVTCPVCRGTQFIELTAQL</sequence>
<feature type="compositionally biased region" description="Polar residues" evidence="15">
    <location>
        <begin position="140"/>
        <end position="150"/>
    </location>
</feature>
<dbReference type="EC" id="2.3.2.27" evidence="4"/>
<comment type="catalytic activity">
    <reaction evidence="1">
        <text>S-ubiquitinyl-[E2 ubiquitin-conjugating enzyme]-L-cysteine + [acceptor protein]-L-lysine = [E2 ubiquitin-conjugating enzyme]-L-cysteine + N(6)-ubiquitinyl-[acceptor protein]-L-lysine.</text>
        <dbReference type="EC" id="2.3.2.27"/>
    </reaction>
</comment>
<keyword evidence="12 16" id="KW-0472">Membrane</keyword>
<feature type="domain" description="RING-type" evidence="17">
    <location>
        <begin position="180"/>
        <end position="222"/>
    </location>
</feature>
<dbReference type="Gene3D" id="3.30.40.10">
    <property type="entry name" value="Zinc/RING finger domain, C3HC4 (zinc finger)"/>
    <property type="match status" value="1"/>
</dbReference>
<evidence type="ECO:0000256" key="6">
    <source>
        <dbReference type="ARBA" id="ARBA00022692"/>
    </source>
</evidence>
<dbReference type="GO" id="GO:0016020">
    <property type="term" value="C:membrane"/>
    <property type="evidence" value="ECO:0007669"/>
    <property type="project" value="UniProtKB-SubCell"/>
</dbReference>